<protein>
    <submittedName>
        <fullName evidence="1">Uncharacterized protein</fullName>
    </submittedName>
</protein>
<dbReference type="EMBL" id="JXXN02003564">
    <property type="protein sequence ID" value="THD21406.1"/>
    <property type="molecule type" value="Genomic_DNA"/>
</dbReference>
<name>A0A4E0R4H9_FASHE</name>
<reference evidence="1" key="1">
    <citation type="submission" date="2019-03" db="EMBL/GenBank/DDBJ databases">
        <title>Improved annotation for the trematode Fasciola hepatica.</title>
        <authorList>
            <person name="Choi Y.-J."/>
            <person name="Martin J."/>
            <person name="Mitreva M."/>
        </authorList>
    </citation>
    <scope>NUCLEOTIDE SEQUENCE [LARGE SCALE GENOMIC DNA]</scope>
</reference>
<accession>A0A4E0R4H9</accession>
<dbReference type="AlphaFoldDB" id="A0A4E0R4H9"/>
<comment type="caution">
    <text evidence="1">The sequence shown here is derived from an EMBL/GenBank/DDBJ whole genome shotgun (WGS) entry which is preliminary data.</text>
</comment>
<keyword evidence="2" id="KW-1185">Reference proteome</keyword>
<proteinExistence type="predicted"/>
<evidence type="ECO:0000313" key="2">
    <source>
        <dbReference type="Proteomes" id="UP000230066"/>
    </source>
</evidence>
<gene>
    <name evidence="1" type="ORF">D915_008008</name>
</gene>
<organism evidence="1 2">
    <name type="scientific">Fasciola hepatica</name>
    <name type="common">Liver fluke</name>
    <dbReference type="NCBI Taxonomy" id="6192"/>
    <lineage>
        <taxon>Eukaryota</taxon>
        <taxon>Metazoa</taxon>
        <taxon>Spiralia</taxon>
        <taxon>Lophotrochozoa</taxon>
        <taxon>Platyhelminthes</taxon>
        <taxon>Trematoda</taxon>
        <taxon>Digenea</taxon>
        <taxon>Plagiorchiida</taxon>
        <taxon>Echinostomata</taxon>
        <taxon>Echinostomatoidea</taxon>
        <taxon>Fasciolidae</taxon>
        <taxon>Fasciola</taxon>
    </lineage>
</organism>
<sequence length="226" mass="25520">MPPGCRLSSTVSSFELLSREFFYPGYLHMKALNYALTCTHDLFQMPWSWTIVGTAFLIRTLVNSPFYFYSEKNLAKVLHISLDCARTSPMLLKKLESSASYKQLDPSAAQKYFKKMNRRVFLKTCEGWNYVVPGMITEGLTVACTNAVLPVMVLLAGLANVELVYLRQLRSPESITDPNRYSDPFGYKLGRGVGWFVNGLVFSAAVFLPKVEKENSVGSYIFPTFN</sequence>
<evidence type="ECO:0000313" key="1">
    <source>
        <dbReference type="EMBL" id="THD21406.1"/>
    </source>
</evidence>
<dbReference type="Proteomes" id="UP000230066">
    <property type="component" value="Unassembled WGS sequence"/>
</dbReference>